<proteinExistence type="inferred from homology"/>
<evidence type="ECO:0000256" key="1">
    <source>
        <dbReference type="ARBA" id="ARBA00009981"/>
    </source>
</evidence>
<evidence type="ECO:0000313" key="3">
    <source>
        <dbReference type="EMBL" id="MFG6205002.1"/>
    </source>
</evidence>
<evidence type="ECO:0000256" key="2">
    <source>
        <dbReference type="RuleBase" id="RU362080"/>
    </source>
</evidence>
<dbReference type="SUPFAM" id="SSF143120">
    <property type="entry name" value="YefM-like"/>
    <property type="match status" value="1"/>
</dbReference>
<comment type="function">
    <text evidence="2">Antitoxin component of a type II toxin-antitoxin (TA) system.</text>
</comment>
<protein>
    <recommendedName>
        <fullName evidence="2">Antitoxin</fullName>
    </recommendedName>
</protein>
<comment type="similarity">
    <text evidence="1 2">Belongs to the phD/YefM antitoxin family.</text>
</comment>
<dbReference type="RefSeq" id="WP_394505869.1">
    <property type="nucleotide sequence ID" value="NZ_JBIEIL010000004.1"/>
</dbReference>
<evidence type="ECO:0000313" key="4">
    <source>
        <dbReference type="Proteomes" id="UP001605918"/>
    </source>
</evidence>
<dbReference type="Pfam" id="PF02604">
    <property type="entry name" value="PhdYeFM_antitox"/>
    <property type="match status" value="1"/>
</dbReference>
<gene>
    <name evidence="3" type="ORF">ACGSLL_11595</name>
</gene>
<dbReference type="InterPro" id="IPR036165">
    <property type="entry name" value="YefM-like_sf"/>
</dbReference>
<organism evidence="3 4">
    <name type="scientific">Pseudomonas retamae</name>
    <dbReference type="NCBI Taxonomy" id="702110"/>
    <lineage>
        <taxon>Bacteria</taxon>
        <taxon>Pseudomonadati</taxon>
        <taxon>Pseudomonadota</taxon>
        <taxon>Gammaproteobacteria</taxon>
        <taxon>Pseudomonadales</taxon>
        <taxon>Pseudomonadaceae</taxon>
        <taxon>Pseudomonas</taxon>
    </lineage>
</organism>
<dbReference type="Proteomes" id="UP001605918">
    <property type="component" value="Unassembled WGS sequence"/>
</dbReference>
<sequence length="81" mass="8813">MQDVLADMAVSISELKKNPSAVLKGAKGGVVAILNHHRVVGYMVPADVYGALVERLDDLELMQIMSSRAHETPISLRLDDL</sequence>
<accession>A0ABW7DAD6</accession>
<name>A0ABW7DAD6_9PSED</name>
<dbReference type="EMBL" id="JBIEIL010000004">
    <property type="protein sequence ID" value="MFG6205002.1"/>
    <property type="molecule type" value="Genomic_DNA"/>
</dbReference>
<comment type="caution">
    <text evidence="3">The sequence shown here is derived from an EMBL/GenBank/DDBJ whole genome shotgun (WGS) entry which is preliminary data.</text>
</comment>
<dbReference type="InterPro" id="IPR006442">
    <property type="entry name" value="Antitoxin_Phd/YefM"/>
</dbReference>
<reference evidence="3 4" key="1">
    <citation type="submission" date="2024-10" db="EMBL/GenBank/DDBJ databases">
        <title>Whole genome of Pseudomonas sp Strain RB5.</title>
        <authorList>
            <person name="Selami N."/>
        </authorList>
    </citation>
    <scope>NUCLEOTIDE SEQUENCE [LARGE SCALE GENOMIC DNA]</scope>
    <source>
        <strain evidence="3 4">RB5</strain>
    </source>
</reference>
<keyword evidence="4" id="KW-1185">Reference proteome</keyword>